<feature type="transmembrane region" description="Helical" evidence="1">
    <location>
        <begin position="31"/>
        <end position="49"/>
    </location>
</feature>
<dbReference type="RefSeq" id="WP_316972385.1">
    <property type="nucleotide sequence ID" value="NZ_JAWIIJ010000001.1"/>
</dbReference>
<evidence type="ECO:0000313" key="3">
    <source>
        <dbReference type="Proteomes" id="UP001269819"/>
    </source>
</evidence>
<dbReference type="EMBL" id="JAWIIJ010000001">
    <property type="protein sequence ID" value="MDV2077419.1"/>
    <property type="molecule type" value="Genomic_DNA"/>
</dbReference>
<comment type="caution">
    <text evidence="2">The sequence shown here is derived from an EMBL/GenBank/DDBJ whole genome shotgun (WGS) entry which is preliminary data.</text>
</comment>
<feature type="transmembrane region" description="Helical" evidence="1">
    <location>
        <begin position="55"/>
        <end position="76"/>
    </location>
</feature>
<protein>
    <submittedName>
        <fullName evidence="2">Uncharacterized protein</fullName>
    </submittedName>
</protein>
<feature type="transmembrane region" description="Helical" evidence="1">
    <location>
        <begin position="88"/>
        <end position="113"/>
    </location>
</feature>
<name>A0ABU3VT28_9GAMM</name>
<reference evidence="2 3" key="1">
    <citation type="submission" date="2023-10" db="EMBL/GenBank/DDBJ databases">
        <title>Characteristics and mechanism of a salt-tolerant marine origin heterotrophic nitrifying- aerobic denitrifying bacteria Marinobacter xestospongiae HN1.</title>
        <authorList>
            <person name="Qi R."/>
        </authorList>
    </citation>
    <scope>NUCLEOTIDE SEQUENCE [LARGE SCALE GENOMIC DNA]</scope>
    <source>
        <strain evidence="2 3">HN1</strain>
    </source>
</reference>
<keyword evidence="1" id="KW-0812">Transmembrane</keyword>
<evidence type="ECO:0000256" key="1">
    <source>
        <dbReference type="SAM" id="Phobius"/>
    </source>
</evidence>
<keyword evidence="3" id="KW-1185">Reference proteome</keyword>
<proteinExistence type="predicted"/>
<keyword evidence="1" id="KW-0472">Membrane</keyword>
<sequence>MSDSGASLNRSQGPEFFRALIRGDFGLAKTYWLYGVAAGYAFNGLMSVVTSRTMLAGIIFVYVAYSIPVLIGIWRAANRYQDPLVWPVLAKVGTAVGCLLVGMVGVLGVAFAMESL</sequence>
<organism evidence="2 3">
    <name type="scientific">Marinobacter xestospongiae</name>
    <dbReference type="NCBI Taxonomy" id="994319"/>
    <lineage>
        <taxon>Bacteria</taxon>
        <taxon>Pseudomonadati</taxon>
        <taxon>Pseudomonadota</taxon>
        <taxon>Gammaproteobacteria</taxon>
        <taxon>Pseudomonadales</taxon>
        <taxon>Marinobacteraceae</taxon>
        <taxon>Marinobacter</taxon>
    </lineage>
</organism>
<accession>A0ABU3VT28</accession>
<keyword evidence="1" id="KW-1133">Transmembrane helix</keyword>
<evidence type="ECO:0000313" key="2">
    <source>
        <dbReference type="EMBL" id="MDV2077419.1"/>
    </source>
</evidence>
<gene>
    <name evidence="2" type="ORF">RYS15_01935</name>
</gene>
<dbReference type="Proteomes" id="UP001269819">
    <property type="component" value="Unassembled WGS sequence"/>
</dbReference>